<evidence type="ECO:0000313" key="10">
    <source>
        <dbReference type="Proteomes" id="UP001231124"/>
    </source>
</evidence>
<protein>
    <recommendedName>
        <fullName evidence="1">sulfate adenylyltransferase</fullName>
        <ecNumber evidence="1">2.7.7.4</ecNumber>
    </recommendedName>
</protein>
<dbReference type="Gene3D" id="2.40.30.10">
    <property type="entry name" value="Translation factors"/>
    <property type="match status" value="2"/>
</dbReference>
<evidence type="ECO:0000256" key="6">
    <source>
        <dbReference type="ARBA" id="ARBA00023134"/>
    </source>
</evidence>
<comment type="caution">
    <text evidence="9">The sequence shown here is derived from an EMBL/GenBank/DDBJ whole genome shotgun (WGS) entry which is preliminary data.</text>
</comment>
<dbReference type="PRINTS" id="PR00315">
    <property type="entry name" value="ELONGATNFCT"/>
</dbReference>
<dbReference type="EC" id="2.7.7.4" evidence="1"/>
<evidence type="ECO:0000256" key="3">
    <source>
        <dbReference type="ARBA" id="ARBA00022695"/>
    </source>
</evidence>
<dbReference type="InterPro" id="IPR027417">
    <property type="entry name" value="P-loop_NTPase"/>
</dbReference>
<evidence type="ECO:0000256" key="2">
    <source>
        <dbReference type="ARBA" id="ARBA00022679"/>
    </source>
</evidence>
<keyword evidence="6" id="KW-0342">GTP-binding</keyword>
<name>A0ABU0I031_9HYPH</name>
<evidence type="ECO:0000313" key="9">
    <source>
        <dbReference type="EMBL" id="MDQ0447947.1"/>
    </source>
</evidence>
<feature type="region of interest" description="Disordered" evidence="7">
    <location>
        <begin position="443"/>
        <end position="462"/>
    </location>
</feature>
<dbReference type="SUPFAM" id="SSF50447">
    <property type="entry name" value="Translation proteins"/>
    <property type="match status" value="1"/>
</dbReference>
<dbReference type="NCBIfam" id="TIGR02034">
    <property type="entry name" value="CysN"/>
    <property type="match status" value="1"/>
</dbReference>
<dbReference type="InterPro" id="IPR011779">
    <property type="entry name" value="SO4_adenylTrfase_lsu"/>
</dbReference>
<dbReference type="SUPFAM" id="SSF52540">
    <property type="entry name" value="P-loop containing nucleoside triphosphate hydrolases"/>
    <property type="match status" value="1"/>
</dbReference>
<dbReference type="Pfam" id="PF00009">
    <property type="entry name" value="GTP_EFTU"/>
    <property type="match status" value="1"/>
</dbReference>
<dbReference type="InterPro" id="IPR054696">
    <property type="entry name" value="GTP-eEF1A_C"/>
</dbReference>
<dbReference type="InterPro" id="IPR009001">
    <property type="entry name" value="Transl_elong_EF1A/Init_IF2_C"/>
</dbReference>
<evidence type="ECO:0000259" key="8">
    <source>
        <dbReference type="PROSITE" id="PS51722"/>
    </source>
</evidence>
<dbReference type="InterPro" id="IPR044139">
    <property type="entry name" value="CysN_NoDQ_III"/>
</dbReference>
<keyword evidence="3 9" id="KW-0548">Nucleotidyltransferase</keyword>
<keyword evidence="2 9" id="KW-0808">Transferase</keyword>
<evidence type="ECO:0000256" key="7">
    <source>
        <dbReference type="SAM" id="MobiDB-lite"/>
    </source>
</evidence>
<dbReference type="CDD" id="cd04166">
    <property type="entry name" value="CysN_ATPS"/>
    <property type="match status" value="1"/>
</dbReference>
<gene>
    <name evidence="9" type="ORF">QO012_002452</name>
</gene>
<dbReference type="InterPro" id="IPR000795">
    <property type="entry name" value="T_Tr_GTP-bd_dom"/>
</dbReference>
<accession>A0ABU0I031</accession>
<dbReference type="InterPro" id="IPR044138">
    <property type="entry name" value="CysN_II"/>
</dbReference>
<proteinExistence type="predicted"/>
<dbReference type="InterPro" id="IPR031157">
    <property type="entry name" value="G_TR_CS"/>
</dbReference>
<evidence type="ECO:0000256" key="4">
    <source>
        <dbReference type="ARBA" id="ARBA00022741"/>
    </source>
</evidence>
<dbReference type="CDD" id="cd04095">
    <property type="entry name" value="CysN_NoDQ_III"/>
    <property type="match status" value="1"/>
</dbReference>
<organism evidence="9 10">
    <name type="scientific">Methylobacterium aerolatum</name>
    <dbReference type="NCBI Taxonomy" id="418708"/>
    <lineage>
        <taxon>Bacteria</taxon>
        <taxon>Pseudomonadati</taxon>
        <taxon>Pseudomonadota</taxon>
        <taxon>Alphaproteobacteria</taxon>
        <taxon>Hyphomicrobiales</taxon>
        <taxon>Methylobacteriaceae</taxon>
        <taxon>Methylobacterium</taxon>
    </lineage>
</organism>
<feature type="domain" description="Tr-type G" evidence="8">
    <location>
        <begin position="29"/>
        <end position="245"/>
    </location>
</feature>
<keyword evidence="5" id="KW-0067">ATP-binding</keyword>
<dbReference type="InterPro" id="IPR050100">
    <property type="entry name" value="TRAFAC_GTPase_members"/>
</dbReference>
<dbReference type="PANTHER" id="PTHR23115">
    <property type="entry name" value="TRANSLATION FACTOR"/>
    <property type="match status" value="1"/>
</dbReference>
<evidence type="ECO:0000256" key="1">
    <source>
        <dbReference type="ARBA" id="ARBA00012391"/>
    </source>
</evidence>
<keyword evidence="10" id="KW-1185">Reference proteome</keyword>
<dbReference type="Gene3D" id="3.40.50.300">
    <property type="entry name" value="P-loop containing nucleotide triphosphate hydrolases"/>
    <property type="match status" value="1"/>
</dbReference>
<dbReference type="Pfam" id="PF22594">
    <property type="entry name" value="GTP-eEF1A_C"/>
    <property type="match status" value="1"/>
</dbReference>
<dbReference type="Proteomes" id="UP001231124">
    <property type="component" value="Unassembled WGS sequence"/>
</dbReference>
<reference evidence="9 10" key="1">
    <citation type="submission" date="2023-07" db="EMBL/GenBank/DDBJ databases">
        <title>Genomic Encyclopedia of Type Strains, Phase IV (KMG-IV): sequencing the most valuable type-strain genomes for metagenomic binning, comparative biology and taxonomic classification.</title>
        <authorList>
            <person name="Goeker M."/>
        </authorList>
    </citation>
    <scope>NUCLEOTIDE SEQUENCE [LARGE SCALE GENOMIC DNA]</scope>
    <source>
        <strain evidence="9 10">DSM 19013</strain>
    </source>
</reference>
<dbReference type="PROSITE" id="PS51722">
    <property type="entry name" value="G_TR_2"/>
    <property type="match status" value="1"/>
</dbReference>
<dbReference type="GO" id="GO:0004781">
    <property type="term" value="F:sulfate adenylyltransferase (ATP) activity"/>
    <property type="evidence" value="ECO:0007669"/>
    <property type="project" value="UniProtKB-EC"/>
</dbReference>
<dbReference type="InterPro" id="IPR041757">
    <property type="entry name" value="CysN_GTP-bd"/>
</dbReference>
<dbReference type="NCBIfam" id="NF003478">
    <property type="entry name" value="PRK05124.1"/>
    <property type="match status" value="1"/>
</dbReference>
<evidence type="ECO:0000256" key="5">
    <source>
        <dbReference type="ARBA" id="ARBA00022840"/>
    </source>
</evidence>
<dbReference type="EMBL" id="JAUSVP010000006">
    <property type="protein sequence ID" value="MDQ0447947.1"/>
    <property type="molecule type" value="Genomic_DNA"/>
</dbReference>
<keyword evidence="4" id="KW-0547">Nucleotide-binding</keyword>
<dbReference type="InterPro" id="IPR009000">
    <property type="entry name" value="Transl_B-barrel_sf"/>
</dbReference>
<dbReference type="CDD" id="cd03695">
    <property type="entry name" value="CysN_NodQ_II"/>
    <property type="match status" value="1"/>
</dbReference>
<feature type="compositionally biased region" description="Low complexity" evidence="7">
    <location>
        <begin position="450"/>
        <end position="462"/>
    </location>
</feature>
<dbReference type="PROSITE" id="PS00301">
    <property type="entry name" value="G_TR_1"/>
    <property type="match status" value="1"/>
</dbReference>
<sequence>MTIHPPKTAFEASTVAQDYAAFLATHRDKEVLRFIACGSVDDGKSTLIGRLLHDTKQIFDDQITALRRDSRKHGTQGQEMDLALLVDGLQAEREQGITIDVAYRFFSTDKRSFIVADTPGHEQYTRNMATGASTADVAVILVDARQGLTRQTRRHALLVSNLGIRRVVLAVNKMDLIGWSQDRFAEIVAGFSDFAAGLNFAEIRPIPLSAKNGDNVVEPGVNTPWHTGGTLLSFLETVPVREEALNAPFRMAVQWVNRPNSDFRGYSGRIASGTVRPGDRVSVQPGGREATVERIYTADGDLPEAGADLSVTLVLAEQIDASRGQVIAAEGAPLLTLETLDARLFWAAETELAPGASLLAKVGTVTVTATVERIVSRIDPETGRPGPAERLAANDIADVRLTLDRPVAVDAYADNRETGSFILIDRETTDTAALGLVLAPKAGGGDGGRAATPVDGAAEAAPAPGGLLGSLKRLFGR</sequence>
<dbReference type="RefSeq" id="WP_238202159.1">
    <property type="nucleotide sequence ID" value="NZ_BPQE01000009.1"/>
</dbReference>
<dbReference type="SUPFAM" id="SSF50465">
    <property type="entry name" value="EF-Tu/eEF-1alpha/eIF2-gamma C-terminal domain"/>
    <property type="match status" value="1"/>
</dbReference>